<protein>
    <recommendedName>
        <fullName evidence="3">pectinesterase</fullName>
        <ecNumber evidence="3">3.1.1.11</ecNumber>
    </recommendedName>
</protein>
<sequence length="269" mass="29470">MATFMMNSLLPILFFMVLQLSPTTSITCNVKPPPSTTTTSVICVDQNGCCNFTTVQAAVDSNLNLENDIYIVPYSTEFSEKVKVPKEKPNITFQGQGLQSTAISWDDIASKTNGTFFTGSVEVFSDNFIAKNISFKKCQLISIAKETKGSINGAVTANGREKEDSTGFAFVNCNISGTGSIYLGRAWRPFSRVVFAFTTITNVIVPEGWNNLNDPNNEKTVFYGEYQNTGVGANMNGRVPYSRNLTATEAAPFLTKSFINGDQWLQPFA</sequence>
<dbReference type="InterPro" id="IPR012334">
    <property type="entry name" value="Pectin_lyas_fold"/>
</dbReference>
<dbReference type="EC" id="3.1.1.11" evidence="3"/>
<dbReference type="Pfam" id="PF01095">
    <property type="entry name" value="Pectinesterase"/>
    <property type="match status" value="1"/>
</dbReference>
<keyword evidence="4" id="KW-0378">Hydrolase</keyword>
<dbReference type="EMBL" id="JAMYWD010000011">
    <property type="protein sequence ID" value="KAJ4955100.1"/>
    <property type="molecule type" value="Genomic_DNA"/>
</dbReference>
<dbReference type="InterPro" id="IPR000070">
    <property type="entry name" value="Pectinesterase_cat"/>
</dbReference>
<dbReference type="AlphaFoldDB" id="A0A9Q0JYC2"/>
<keyword evidence="5" id="KW-0063">Aspartyl esterase</keyword>
<comment type="pathway">
    <text evidence="1">Glycan metabolism; pectin degradation; 2-dehydro-3-deoxy-D-gluconate from pectin: step 1/5.</text>
</comment>
<dbReference type="SUPFAM" id="SSF51126">
    <property type="entry name" value="Pectin lyase-like"/>
    <property type="match status" value="1"/>
</dbReference>
<comment type="caution">
    <text evidence="8">The sequence shown here is derived from an EMBL/GenBank/DDBJ whole genome shotgun (WGS) entry which is preliminary data.</text>
</comment>
<evidence type="ECO:0000256" key="1">
    <source>
        <dbReference type="ARBA" id="ARBA00005184"/>
    </source>
</evidence>
<dbReference type="Proteomes" id="UP001141806">
    <property type="component" value="Unassembled WGS sequence"/>
</dbReference>
<dbReference type="InterPro" id="IPR011050">
    <property type="entry name" value="Pectin_lyase_fold/virulence"/>
</dbReference>
<name>A0A9Q0JYC2_9MAGN</name>
<feature type="signal peptide" evidence="6">
    <location>
        <begin position="1"/>
        <end position="25"/>
    </location>
</feature>
<dbReference type="GO" id="GO:0042545">
    <property type="term" value="P:cell wall modification"/>
    <property type="evidence" value="ECO:0007669"/>
    <property type="project" value="InterPro"/>
</dbReference>
<evidence type="ECO:0000256" key="2">
    <source>
        <dbReference type="ARBA" id="ARBA00008891"/>
    </source>
</evidence>
<dbReference type="PANTHER" id="PTHR31321:SF33">
    <property type="entry name" value="PECTINESTERASE 8-RELATED"/>
    <property type="match status" value="1"/>
</dbReference>
<evidence type="ECO:0000256" key="5">
    <source>
        <dbReference type="ARBA" id="ARBA00023085"/>
    </source>
</evidence>
<evidence type="ECO:0000256" key="3">
    <source>
        <dbReference type="ARBA" id="ARBA00013229"/>
    </source>
</evidence>
<dbReference type="Gene3D" id="2.160.20.10">
    <property type="entry name" value="Single-stranded right-handed beta-helix, Pectin lyase-like"/>
    <property type="match status" value="2"/>
</dbReference>
<gene>
    <name evidence="8" type="ORF">NE237_011883</name>
</gene>
<reference evidence="8" key="1">
    <citation type="journal article" date="2023" name="Plant J.">
        <title>The genome of the king protea, Protea cynaroides.</title>
        <authorList>
            <person name="Chang J."/>
            <person name="Duong T.A."/>
            <person name="Schoeman C."/>
            <person name="Ma X."/>
            <person name="Roodt D."/>
            <person name="Barker N."/>
            <person name="Li Z."/>
            <person name="Van de Peer Y."/>
            <person name="Mizrachi E."/>
        </authorList>
    </citation>
    <scope>NUCLEOTIDE SEQUENCE</scope>
    <source>
        <tissue evidence="8">Young leaves</tissue>
    </source>
</reference>
<accession>A0A9Q0JYC2</accession>
<dbReference type="OrthoDB" id="2019149at2759"/>
<evidence type="ECO:0000259" key="7">
    <source>
        <dbReference type="Pfam" id="PF01095"/>
    </source>
</evidence>
<evidence type="ECO:0000313" key="9">
    <source>
        <dbReference type="Proteomes" id="UP001141806"/>
    </source>
</evidence>
<evidence type="ECO:0000256" key="4">
    <source>
        <dbReference type="ARBA" id="ARBA00022801"/>
    </source>
</evidence>
<keyword evidence="9" id="KW-1185">Reference proteome</keyword>
<comment type="similarity">
    <text evidence="2">Belongs to the pectinesterase family.</text>
</comment>
<dbReference type="GO" id="GO:0045490">
    <property type="term" value="P:pectin catabolic process"/>
    <property type="evidence" value="ECO:0007669"/>
    <property type="project" value="TreeGrafter"/>
</dbReference>
<feature type="domain" description="Pectinesterase catalytic" evidence="7">
    <location>
        <begin position="135"/>
        <end position="262"/>
    </location>
</feature>
<evidence type="ECO:0000256" key="6">
    <source>
        <dbReference type="SAM" id="SignalP"/>
    </source>
</evidence>
<dbReference type="PANTHER" id="PTHR31321">
    <property type="entry name" value="ACYL-COA THIOESTER HYDROLASE YBHC-RELATED"/>
    <property type="match status" value="1"/>
</dbReference>
<dbReference type="GO" id="GO:0030599">
    <property type="term" value="F:pectinesterase activity"/>
    <property type="evidence" value="ECO:0007669"/>
    <property type="project" value="UniProtKB-EC"/>
</dbReference>
<organism evidence="8 9">
    <name type="scientific">Protea cynaroides</name>
    <dbReference type="NCBI Taxonomy" id="273540"/>
    <lineage>
        <taxon>Eukaryota</taxon>
        <taxon>Viridiplantae</taxon>
        <taxon>Streptophyta</taxon>
        <taxon>Embryophyta</taxon>
        <taxon>Tracheophyta</taxon>
        <taxon>Spermatophyta</taxon>
        <taxon>Magnoliopsida</taxon>
        <taxon>Proteales</taxon>
        <taxon>Proteaceae</taxon>
        <taxon>Protea</taxon>
    </lineage>
</organism>
<feature type="chain" id="PRO_5040287997" description="pectinesterase" evidence="6">
    <location>
        <begin position="26"/>
        <end position="269"/>
    </location>
</feature>
<keyword evidence="6" id="KW-0732">Signal</keyword>
<proteinExistence type="inferred from homology"/>
<evidence type="ECO:0000313" key="8">
    <source>
        <dbReference type="EMBL" id="KAJ4955100.1"/>
    </source>
</evidence>